<gene>
    <name evidence="2" type="ORF">ET996_08225</name>
</gene>
<dbReference type="Pfam" id="PF01402">
    <property type="entry name" value="RHH_1"/>
    <property type="match status" value="1"/>
</dbReference>
<dbReference type="Gene3D" id="1.10.1220.10">
    <property type="entry name" value="Met repressor-like"/>
    <property type="match status" value="1"/>
</dbReference>
<protein>
    <submittedName>
        <fullName evidence="2">CopG family transcriptional regulator</fullName>
    </submittedName>
</protein>
<dbReference type="EMBL" id="SDMR01000008">
    <property type="protein sequence ID" value="TBT94986.1"/>
    <property type="molecule type" value="Genomic_DNA"/>
</dbReference>
<dbReference type="GO" id="GO:0006355">
    <property type="term" value="P:regulation of DNA-templated transcription"/>
    <property type="evidence" value="ECO:0007669"/>
    <property type="project" value="InterPro"/>
</dbReference>
<accession>A0A4Q9KKH5</accession>
<dbReference type="SUPFAM" id="SSF47598">
    <property type="entry name" value="Ribbon-helix-helix"/>
    <property type="match status" value="1"/>
</dbReference>
<name>A0A4Q9KKH5_PROTD</name>
<keyword evidence="3" id="KW-1185">Reference proteome</keyword>
<sequence length="102" mass="11220">MRTPPAISLRTPIGRYVDTEKEVVLLPNGERLTEQIIDEIVADVHAQLGRPSLTAPGRRSPVVSLRFAQETYDKLDRRAAAQGRPRSALIRDAVAAYLANTA</sequence>
<dbReference type="InterPro" id="IPR002145">
    <property type="entry name" value="CopG"/>
</dbReference>
<proteinExistence type="predicted"/>
<reference evidence="2 3" key="1">
    <citation type="submission" date="2019-01" db="EMBL/GenBank/DDBJ databases">
        <title>Lactibacter flavus gen. nov., sp. nov., a novel bacterium of the family Propionibacteriaceae isolated from raw milk and dairy products.</title>
        <authorList>
            <person name="Huptas C."/>
            <person name="Wenning M."/>
            <person name="Breitenwieser F."/>
            <person name="Doll E."/>
            <person name="Von Neubeck M."/>
            <person name="Busse H.-J."/>
            <person name="Scherer S."/>
        </authorList>
    </citation>
    <scope>NUCLEOTIDE SEQUENCE [LARGE SCALE GENOMIC DNA]</scope>
    <source>
        <strain evidence="2 3">DSM 22130</strain>
    </source>
</reference>
<dbReference type="Proteomes" id="UP000291933">
    <property type="component" value="Unassembled WGS sequence"/>
</dbReference>
<comment type="caution">
    <text evidence="2">The sequence shown here is derived from an EMBL/GenBank/DDBJ whole genome shotgun (WGS) entry which is preliminary data.</text>
</comment>
<evidence type="ECO:0000313" key="2">
    <source>
        <dbReference type="EMBL" id="TBT94986.1"/>
    </source>
</evidence>
<evidence type="ECO:0000259" key="1">
    <source>
        <dbReference type="Pfam" id="PF01402"/>
    </source>
</evidence>
<dbReference type="OrthoDB" id="5197250at2"/>
<dbReference type="InterPro" id="IPR010985">
    <property type="entry name" value="Ribbon_hlx_hlx"/>
</dbReference>
<dbReference type="RefSeq" id="WP_131172075.1">
    <property type="nucleotide sequence ID" value="NZ_FXTL01000007.1"/>
</dbReference>
<evidence type="ECO:0000313" key="3">
    <source>
        <dbReference type="Proteomes" id="UP000291933"/>
    </source>
</evidence>
<dbReference type="InterPro" id="IPR013321">
    <property type="entry name" value="Arc_rbn_hlx_hlx"/>
</dbReference>
<organism evidence="2 3">
    <name type="scientific">Propioniciclava tarda</name>
    <dbReference type="NCBI Taxonomy" id="433330"/>
    <lineage>
        <taxon>Bacteria</taxon>
        <taxon>Bacillati</taxon>
        <taxon>Actinomycetota</taxon>
        <taxon>Actinomycetes</taxon>
        <taxon>Propionibacteriales</taxon>
        <taxon>Propionibacteriaceae</taxon>
        <taxon>Propioniciclava</taxon>
    </lineage>
</organism>
<dbReference type="AlphaFoldDB" id="A0A4Q9KKH5"/>
<feature type="domain" description="Ribbon-helix-helix protein CopG" evidence="1">
    <location>
        <begin position="63"/>
        <end position="99"/>
    </location>
</feature>